<comment type="caution">
    <text evidence="2">The sequence shown here is derived from an EMBL/GenBank/DDBJ whole genome shotgun (WGS) entry which is preliminary data.</text>
</comment>
<evidence type="ECO:0000313" key="2">
    <source>
        <dbReference type="EMBL" id="OEV09246.1"/>
    </source>
</evidence>
<dbReference type="AlphaFoldDB" id="A0A1E7KZ86"/>
<proteinExistence type="predicted"/>
<dbReference type="Proteomes" id="UP000176005">
    <property type="component" value="Unassembled WGS sequence"/>
</dbReference>
<sequence length="185" mass="20431">MPGDKRPQERTAVRGLLTAAAACVTLRAAGSNEALIVLAVGLIISALVLHMRTADTARPYAYWPAWAAGTATALLLAWALPESRILLLPWAGFEAVVGLVLGLLWHAHRDGRRDWIVWTLADGALRREATRRAASAWVQDVYREPCVLSRVDMRPELVRSVPLYPYPGRPMLRVSRTATEEDTAR</sequence>
<accession>A0A1E7KZ86</accession>
<feature type="transmembrane region" description="Helical" evidence="1">
    <location>
        <begin position="12"/>
        <end position="29"/>
    </location>
</feature>
<feature type="transmembrane region" description="Helical" evidence="1">
    <location>
        <begin position="35"/>
        <end position="53"/>
    </location>
</feature>
<keyword evidence="1" id="KW-1133">Transmembrane helix</keyword>
<keyword evidence="1" id="KW-0472">Membrane</keyword>
<evidence type="ECO:0000313" key="3">
    <source>
        <dbReference type="Proteomes" id="UP000176005"/>
    </source>
</evidence>
<keyword evidence="3" id="KW-1185">Reference proteome</keyword>
<evidence type="ECO:0000256" key="1">
    <source>
        <dbReference type="SAM" id="Phobius"/>
    </source>
</evidence>
<organism evidence="2 3">
    <name type="scientific">Streptomyces nanshensis</name>
    <dbReference type="NCBI Taxonomy" id="518642"/>
    <lineage>
        <taxon>Bacteria</taxon>
        <taxon>Bacillati</taxon>
        <taxon>Actinomycetota</taxon>
        <taxon>Actinomycetes</taxon>
        <taxon>Kitasatosporales</taxon>
        <taxon>Streptomycetaceae</taxon>
        <taxon>Streptomyces</taxon>
    </lineage>
</organism>
<reference evidence="2 3" key="1">
    <citation type="journal article" date="2016" name="Front. Microbiol.">
        <title>Comparative Genomics Analysis of Streptomyces Species Reveals Their Adaptation to the Marine Environment and Their Diversity at the Genomic Level.</title>
        <authorList>
            <person name="Tian X."/>
            <person name="Zhang Z."/>
            <person name="Yang T."/>
            <person name="Chen M."/>
            <person name="Li J."/>
            <person name="Chen F."/>
            <person name="Yang J."/>
            <person name="Li W."/>
            <person name="Zhang B."/>
            <person name="Zhang Z."/>
            <person name="Wu J."/>
            <person name="Zhang C."/>
            <person name="Long L."/>
            <person name="Xiao J."/>
        </authorList>
    </citation>
    <scope>NUCLEOTIDE SEQUENCE [LARGE SCALE GENOMIC DNA]</scope>
    <source>
        <strain evidence="2 3">SCSIO 10429</strain>
    </source>
</reference>
<protein>
    <submittedName>
        <fullName evidence="2">Uncharacterized protein</fullName>
    </submittedName>
</protein>
<dbReference type="EMBL" id="LJGW01000377">
    <property type="protein sequence ID" value="OEV09246.1"/>
    <property type="molecule type" value="Genomic_DNA"/>
</dbReference>
<feature type="transmembrane region" description="Helical" evidence="1">
    <location>
        <begin position="60"/>
        <end position="80"/>
    </location>
</feature>
<gene>
    <name evidence="2" type="ORF">AN218_22535</name>
</gene>
<feature type="transmembrane region" description="Helical" evidence="1">
    <location>
        <begin position="86"/>
        <end position="105"/>
    </location>
</feature>
<name>A0A1E7KZ86_9ACTN</name>
<dbReference type="RefSeq" id="WP_070018718.1">
    <property type="nucleotide sequence ID" value="NZ_LJGW01000377.1"/>
</dbReference>
<keyword evidence="1" id="KW-0812">Transmembrane</keyword>